<protein>
    <recommendedName>
        <fullName evidence="2">C2H2-type domain-containing protein</fullName>
    </recommendedName>
</protein>
<feature type="region of interest" description="Disordered" evidence="1">
    <location>
        <begin position="470"/>
        <end position="513"/>
    </location>
</feature>
<dbReference type="PANTHER" id="PTHR35391:SF7">
    <property type="entry name" value="C2H2-TYPE DOMAIN-CONTAINING PROTEIN"/>
    <property type="match status" value="1"/>
</dbReference>
<feature type="domain" description="C2H2-type" evidence="2">
    <location>
        <begin position="383"/>
        <end position="405"/>
    </location>
</feature>
<evidence type="ECO:0000256" key="1">
    <source>
        <dbReference type="SAM" id="MobiDB-lite"/>
    </source>
</evidence>
<sequence length="573" mass="64155">MAAIEPGPLAHNAQASIATHVENCLKAFSTLCVGLQSSNRANSYQIHLSDVKDEFGRFRIWSGNIGAHRTGRSSLSYRLRDASHLKSRVIELLTDLKEALWGAYGIIHGEKVPWEELSNSNSDSTISGGDPASEESTNESLQATSELQQLMADVVEVITCLFRLSMAIRNPAPHNQFMESSQIDTSYFEEFDIGHVQAKFPNAEEYLATRLGKAISRRRQYLKYRDEHHKKLAQGIEDVTCAPKPFIKPIGMEAAPTEINPESTVASSIPSAMKAQAHIDLDEDVYPEDGFSQTSYATSANESTKLRAPPVPKGAQDGQPFECPLCFMIISIRSSHSWKKHVYQDLRPYICTFEDCKAPDHLFDTRHQWFDHEMQTHRRWWECVEGCNKPFHSKASFQAHLERAHPALSGGAHLPVLMHMCERKASMNTPADCSLCHQPLPSLTQLRRHMGQHYEQLALFAIPSNLEEVEENDSKVESDKEAEKGSIGSARTESEFDEDETTSNGEINPNGQTERFTELTSVLAKASGIYEMNRSSLTPSDLIYAKRILALSMFLPGHLLKELLKIHPSPPPQ</sequence>
<accession>A0A8E2EP69</accession>
<dbReference type="InterPro" id="IPR058925">
    <property type="entry name" value="zf-C2H2_AcuF"/>
</dbReference>
<reference evidence="3 4" key="1">
    <citation type="journal article" date="2016" name="Nat. Commun.">
        <title>Ectomycorrhizal ecology is imprinted in the genome of the dominant symbiotic fungus Cenococcum geophilum.</title>
        <authorList>
            <consortium name="DOE Joint Genome Institute"/>
            <person name="Peter M."/>
            <person name="Kohler A."/>
            <person name="Ohm R.A."/>
            <person name="Kuo A."/>
            <person name="Krutzmann J."/>
            <person name="Morin E."/>
            <person name="Arend M."/>
            <person name="Barry K.W."/>
            <person name="Binder M."/>
            <person name="Choi C."/>
            <person name="Clum A."/>
            <person name="Copeland A."/>
            <person name="Grisel N."/>
            <person name="Haridas S."/>
            <person name="Kipfer T."/>
            <person name="LaButti K."/>
            <person name="Lindquist E."/>
            <person name="Lipzen A."/>
            <person name="Maire R."/>
            <person name="Meier B."/>
            <person name="Mihaltcheva S."/>
            <person name="Molinier V."/>
            <person name="Murat C."/>
            <person name="Poggeler S."/>
            <person name="Quandt C.A."/>
            <person name="Sperisen C."/>
            <person name="Tritt A."/>
            <person name="Tisserant E."/>
            <person name="Crous P.W."/>
            <person name="Henrissat B."/>
            <person name="Nehls U."/>
            <person name="Egli S."/>
            <person name="Spatafora J.W."/>
            <person name="Grigoriev I.V."/>
            <person name="Martin F.M."/>
        </authorList>
    </citation>
    <scope>NUCLEOTIDE SEQUENCE [LARGE SCALE GENOMIC DNA]</scope>
    <source>
        <strain evidence="3 4">CBS 207.34</strain>
    </source>
</reference>
<evidence type="ECO:0000313" key="3">
    <source>
        <dbReference type="EMBL" id="OCL02070.1"/>
    </source>
</evidence>
<proteinExistence type="predicted"/>
<dbReference type="Pfam" id="PF26082">
    <property type="entry name" value="zf-C2H2_AcuF"/>
    <property type="match status" value="1"/>
</dbReference>
<evidence type="ECO:0000313" key="4">
    <source>
        <dbReference type="Proteomes" id="UP000250140"/>
    </source>
</evidence>
<dbReference type="EMBL" id="KV751008">
    <property type="protein sequence ID" value="OCL02070.1"/>
    <property type="molecule type" value="Genomic_DNA"/>
</dbReference>
<dbReference type="Proteomes" id="UP000250140">
    <property type="component" value="Unassembled WGS sequence"/>
</dbReference>
<feature type="compositionally biased region" description="Polar residues" evidence="1">
    <location>
        <begin position="118"/>
        <end position="127"/>
    </location>
</feature>
<evidence type="ECO:0000259" key="2">
    <source>
        <dbReference type="PROSITE" id="PS00028"/>
    </source>
</evidence>
<organism evidence="3 4">
    <name type="scientific">Glonium stellatum</name>
    <dbReference type="NCBI Taxonomy" id="574774"/>
    <lineage>
        <taxon>Eukaryota</taxon>
        <taxon>Fungi</taxon>
        <taxon>Dikarya</taxon>
        <taxon>Ascomycota</taxon>
        <taxon>Pezizomycotina</taxon>
        <taxon>Dothideomycetes</taxon>
        <taxon>Pleosporomycetidae</taxon>
        <taxon>Gloniales</taxon>
        <taxon>Gloniaceae</taxon>
        <taxon>Glonium</taxon>
    </lineage>
</organism>
<dbReference type="PROSITE" id="PS00028">
    <property type="entry name" value="ZINC_FINGER_C2H2_1"/>
    <property type="match status" value="2"/>
</dbReference>
<dbReference type="SMART" id="SM00355">
    <property type="entry name" value="ZnF_C2H2"/>
    <property type="match status" value="3"/>
</dbReference>
<feature type="region of interest" description="Disordered" evidence="1">
    <location>
        <begin position="118"/>
        <end position="141"/>
    </location>
</feature>
<feature type="compositionally biased region" description="Basic and acidic residues" evidence="1">
    <location>
        <begin position="472"/>
        <end position="484"/>
    </location>
</feature>
<name>A0A8E2EP69_9PEZI</name>
<dbReference type="PANTHER" id="PTHR35391">
    <property type="entry name" value="C2H2-TYPE DOMAIN-CONTAINING PROTEIN-RELATED"/>
    <property type="match status" value="1"/>
</dbReference>
<dbReference type="AlphaFoldDB" id="A0A8E2EP69"/>
<feature type="compositionally biased region" description="Polar residues" evidence="1">
    <location>
        <begin position="504"/>
        <end position="513"/>
    </location>
</feature>
<feature type="domain" description="C2H2-type" evidence="2">
    <location>
        <begin position="433"/>
        <end position="453"/>
    </location>
</feature>
<gene>
    <name evidence="3" type="ORF">AOQ84DRAFT_383049</name>
</gene>
<dbReference type="OrthoDB" id="6133115at2759"/>
<dbReference type="InterPro" id="IPR013087">
    <property type="entry name" value="Znf_C2H2_type"/>
</dbReference>
<keyword evidence="4" id="KW-1185">Reference proteome</keyword>